<evidence type="ECO:0000313" key="4">
    <source>
        <dbReference type="Proteomes" id="UP000004367"/>
    </source>
</evidence>
<feature type="domain" description="HTH merR-type" evidence="2">
    <location>
        <begin position="28"/>
        <end position="85"/>
    </location>
</feature>
<accession>H5UPD5</accession>
<evidence type="ECO:0000259" key="2">
    <source>
        <dbReference type="PROSITE" id="PS50937"/>
    </source>
</evidence>
<sequence length="239" mass="25970">MAGGSGPRGGRRSIGAVLEALRPDFPEVTISKIRFLESEGLVSPRRTPSGYRSFSDEDVERLRFVLTAQRDRFWPLRVIREALDARDRGLEVSLDVAGPQPAGPRMPAVAVDPDVPTAEELARPEKAYRLTRAEIARAAELDAATVDALVTYGLIAPDAEGHFDSRALQVARAAAGLAAYGLEPRHLRPFRTAAEREVGLLNQISAPARRRSEENGRRVAADVLQHCIALHTALVKAGL</sequence>
<dbReference type="InterPro" id="IPR047057">
    <property type="entry name" value="MerR_fam"/>
</dbReference>
<dbReference type="CDD" id="cd00592">
    <property type="entry name" value="HTH_MerR-like"/>
    <property type="match status" value="1"/>
</dbReference>
<dbReference type="InterPro" id="IPR000551">
    <property type="entry name" value="MerR-type_HTH_dom"/>
</dbReference>
<dbReference type="GO" id="GO:0003677">
    <property type="term" value="F:DNA binding"/>
    <property type="evidence" value="ECO:0007669"/>
    <property type="project" value="UniProtKB-KW"/>
</dbReference>
<dbReference type="eggNOG" id="COG0789">
    <property type="taxonomic scope" value="Bacteria"/>
</dbReference>
<dbReference type="STRING" id="1089455.MOPEL_021_00290"/>
<dbReference type="RefSeq" id="WP_009481491.1">
    <property type="nucleotide sequence ID" value="NZ_BAFE01000020.1"/>
</dbReference>
<dbReference type="PANTHER" id="PTHR30204:SF89">
    <property type="entry name" value="HTH MERR-TYPE DOMAIN-CONTAINING PROTEIN"/>
    <property type="match status" value="1"/>
</dbReference>
<dbReference type="InterPro" id="IPR009061">
    <property type="entry name" value="DNA-bd_dom_put_sf"/>
</dbReference>
<dbReference type="GO" id="GO:0003700">
    <property type="term" value="F:DNA-binding transcription factor activity"/>
    <property type="evidence" value="ECO:0007669"/>
    <property type="project" value="InterPro"/>
</dbReference>
<dbReference type="Proteomes" id="UP000004367">
    <property type="component" value="Unassembled WGS sequence"/>
</dbReference>
<dbReference type="OrthoDB" id="3191171at2"/>
<dbReference type="PROSITE" id="PS50937">
    <property type="entry name" value="HTH_MERR_2"/>
    <property type="match status" value="1"/>
</dbReference>
<dbReference type="EMBL" id="BAFE01000020">
    <property type="protein sequence ID" value="GAB47593.1"/>
    <property type="molecule type" value="Genomic_DNA"/>
</dbReference>
<keyword evidence="1" id="KW-0238">DNA-binding</keyword>
<keyword evidence="4" id="KW-1185">Reference proteome</keyword>
<name>H5UPD5_9MICO</name>
<gene>
    <name evidence="3" type="ORF">MOPEL_021_00290</name>
</gene>
<dbReference type="SMART" id="SM00422">
    <property type="entry name" value="HTH_MERR"/>
    <property type="match status" value="1"/>
</dbReference>
<dbReference type="AlphaFoldDB" id="H5UPD5"/>
<proteinExistence type="predicted"/>
<evidence type="ECO:0000313" key="3">
    <source>
        <dbReference type="EMBL" id="GAB47593.1"/>
    </source>
</evidence>
<evidence type="ECO:0000256" key="1">
    <source>
        <dbReference type="ARBA" id="ARBA00023125"/>
    </source>
</evidence>
<dbReference type="Gene3D" id="1.10.1660.10">
    <property type="match status" value="1"/>
</dbReference>
<reference evidence="3 4" key="1">
    <citation type="submission" date="2012-02" db="EMBL/GenBank/DDBJ databases">
        <title>Whole genome shotgun sequence of Mobilicoccus pelagius NBRC 104925.</title>
        <authorList>
            <person name="Yoshida Y."/>
            <person name="Hosoyama A."/>
            <person name="Tsuchikane K."/>
            <person name="Katsumata H."/>
            <person name="Yamazaki S."/>
            <person name="Fujita N."/>
        </authorList>
    </citation>
    <scope>NUCLEOTIDE SEQUENCE [LARGE SCALE GENOMIC DNA]</scope>
    <source>
        <strain evidence="3 4">NBRC 104925</strain>
    </source>
</reference>
<comment type="caution">
    <text evidence="3">The sequence shown here is derived from an EMBL/GenBank/DDBJ whole genome shotgun (WGS) entry which is preliminary data.</text>
</comment>
<dbReference type="SUPFAM" id="SSF46955">
    <property type="entry name" value="Putative DNA-binding domain"/>
    <property type="match status" value="1"/>
</dbReference>
<dbReference type="PANTHER" id="PTHR30204">
    <property type="entry name" value="REDOX-CYCLING DRUG-SENSING TRANSCRIPTIONAL ACTIVATOR SOXR"/>
    <property type="match status" value="1"/>
</dbReference>
<protein>
    <submittedName>
        <fullName evidence="3">Putative MerR family transcriptional regulator</fullName>
    </submittedName>
</protein>
<dbReference type="Pfam" id="PF13411">
    <property type="entry name" value="MerR_1"/>
    <property type="match status" value="1"/>
</dbReference>
<organism evidence="3 4">
    <name type="scientific">Mobilicoccus pelagius NBRC 104925</name>
    <dbReference type="NCBI Taxonomy" id="1089455"/>
    <lineage>
        <taxon>Bacteria</taxon>
        <taxon>Bacillati</taxon>
        <taxon>Actinomycetota</taxon>
        <taxon>Actinomycetes</taxon>
        <taxon>Micrococcales</taxon>
        <taxon>Dermatophilaceae</taxon>
        <taxon>Mobilicoccus</taxon>
    </lineage>
</organism>